<dbReference type="Gene3D" id="3.40.50.620">
    <property type="entry name" value="HUPs"/>
    <property type="match status" value="1"/>
</dbReference>
<dbReference type="OrthoDB" id="9782395at2"/>
<dbReference type="GO" id="GO:0005886">
    <property type="term" value="C:plasma membrane"/>
    <property type="evidence" value="ECO:0007669"/>
    <property type="project" value="TreeGrafter"/>
</dbReference>
<feature type="domain" description="DUF218" evidence="1">
    <location>
        <begin position="34"/>
        <end position="148"/>
    </location>
</feature>
<dbReference type="InterPro" id="IPR014729">
    <property type="entry name" value="Rossmann-like_a/b/a_fold"/>
</dbReference>
<dbReference type="EMBL" id="VTET01000005">
    <property type="protein sequence ID" value="TYS71964.1"/>
    <property type="molecule type" value="Genomic_DNA"/>
</dbReference>
<dbReference type="GO" id="GO:0000270">
    <property type="term" value="P:peptidoglycan metabolic process"/>
    <property type="evidence" value="ECO:0007669"/>
    <property type="project" value="TreeGrafter"/>
</dbReference>
<gene>
    <name evidence="2" type="ORF">FZC75_12495</name>
</gene>
<organism evidence="2 3">
    <name type="scientific">Sutcliffiella horikoshii</name>
    <dbReference type="NCBI Taxonomy" id="79883"/>
    <lineage>
        <taxon>Bacteria</taxon>
        <taxon>Bacillati</taxon>
        <taxon>Bacillota</taxon>
        <taxon>Bacilli</taxon>
        <taxon>Bacillales</taxon>
        <taxon>Bacillaceae</taxon>
        <taxon>Sutcliffiella</taxon>
    </lineage>
</organism>
<evidence type="ECO:0000259" key="1">
    <source>
        <dbReference type="Pfam" id="PF02698"/>
    </source>
</evidence>
<reference evidence="2 3" key="1">
    <citation type="submission" date="2019-08" db="EMBL/GenBank/DDBJ databases">
        <title>Bacillus genomes from the desert of Cuatro Cienegas, Coahuila.</title>
        <authorList>
            <person name="Olmedo-Alvarez G."/>
        </authorList>
    </citation>
    <scope>NUCLEOTIDE SEQUENCE [LARGE SCALE GENOMIC DNA]</scope>
    <source>
        <strain evidence="2 3">CH98b_3T</strain>
    </source>
</reference>
<dbReference type="Pfam" id="PF02698">
    <property type="entry name" value="DUF218"/>
    <property type="match status" value="1"/>
</dbReference>
<name>A0A5D4TD14_9BACI</name>
<dbReference type="PANTHER" id="PTHR30336">
    <property type="entry name" value="INNER MEMBRANE PROTEIN, PROBABLE PERMEASE"/>
    <property type="match status" value="1"/>
</dbReference>
<protein>
    <submittedName>
        <fullName evidence="2">YdcF family protein</fullName>
    </submittedName>
</protein>
<dbReference type="Proteomes" id="UP000324517">
    <property type="component" value="Unassembled WGS sequence"/>
</dbReference>
<accession>A0A5D4TD14</accession>
<dbReference type="RefSeq" id="WP_148979578.1">
    <property type="nucleotide sequence ID" value="NZ_JBNIKO010000010.1"/>
</dbReference>
<dbReference type="CDD" id="cd06259">
    <property type="entry name" value="YdcF-like"/>
    <property type="match status" value="1"/>
</dbReference>
<dbReference type="InterPro" id="IPR051599">
    <property type="entry name" value="Cell_Envelope_Assoc"/>
</dbReference>
<sequence length="207" mass="23776">MKLLISQLDGKNLTDEQMTDLLFKNIKDDNRNGDCIFVPGSSKAVQYRLPPAIQLYQEGRAGKILFSGGVVWDGNQLSEAQLLAEKAMELGVPSEDILIENQSLHTKENVLASLLVLDRALHLHKISRLIVVTSHYHMRRMNLKLRTYMPDWIDYSLCPVNDRTTREDNWFLNPYGRQRVEAESAKLISYVKQGIIIDQELEFTNYP</sequence>
<dbReference type="GO" id="GO:0043164">
    <property type="term" value="P:Gram-negative-bacterium-type cell wall biogenesis"/>
    <property type="evidence" value="ECO:0007669"/>
    <property type="project" value="TreeGrafter"/>
</dbReference>
<comment type="caution">
    <text evidence="2">The sequence shown here is derived from an EMBL/GenBank/DDBJ whole genome shotgun (WGS) entry which is preliminary data.</text>
</comment>
<evidence type="ECO:0000313" key="2">
    <source>
        <dbReference type="EMBL" id="TYS71964.1"/>
    </source>
</evidence>
<proteinExistence type="predicted"/>
<dbReference type="InterPro" id="IPR003848">
    <property type="entry name" value="DUF218"/>
</dbReference>
<dbReference type="AlphaFoldDB" id="A0A5D4TD14"/>
<dbReference type="PANTHER" id="PTHR30336:SF4">
    <property type="entry name" value="ENVELOPE BIOGENESIS FACTOR ELYC"/>
    <property type="match status" value="1"/>
</dbReference>
<evidence type="ECO:0000313" key="3">
    <source>
        <dbReference type="Proteomes" id="UP000324517"/>
    </source>
</evidence>